<organism evidence="1 2">
    <name type="scientific">Canavalia gladiata</name>
    <name type="common">Sword bean</name>
    <name type="synonym">Dolichos gladiatus</name>
    <dbReference type="NCBI Taxonomy" id="3824"/>
    <lineage>
        <taxon>Eukaryota</taxon>
        <taxon>Viridiplantae</taxon>
        <taxon>Streptophyta</taxon>
        <taxon>Embryophyta</taxon>
        <taxon>Tracheophyta</taxon>
        <taxon>Spermatophyta</taxon>
        <taxon>Magnoliopsida</taxon>
        <taxon>eudicotyledons</taxon>
        <taxon>Gunneridae</taxon>
        <taxon>Pentapetalae</taxon>
        <taxon>rosids</taxon>
        <taxon>fabids</taxon>
        <taxon>Fabales</taxon>
        <taxon>Fabaceae</taxon>
        <taxon>Papilionoideae</taxon>
        <taxon>50 kb inversion clade</taxon>
        <taxon>NPAAA clade</taxon>
        <taxon>indigoferoid/millettioid clade</taxon>
        <taxon>Phaseoleae</taxon>
        <taxon>Canavalia</taxon>
    </lineage>
</organism>
<proteinExistence type="predicted"/>
<evidence type="ECO:0000313" key="2">
    <source>
        <dbReference type="Proteomes" id="UP001367508"/>
    </source>
</evidence>
<dbReference type="AlphaFoldDB" id="A0AAN9QQT3"/>
<dbReference type="EMBL" id="JAYMYQ010000003">
    <property type="protein sequence ID" value="KAK7344432.1"/>
    <property type="molecule type" value="Genomic_DNA"/>
</dbReference>
<comment type="caution">
    <text evidence="1">The sequence shown here is derived from an EMBL/GenBank/DDBJ whole genome shotgun (WGS) entry which is preliminary data.</text>
</comment>
<name>A0AAN9QQT3_CANGL</name>
<keyword evidence="2" id="KW-1185">Reference proteome</keyword>
<gene>
    <name evidence="1" type="ORF">VNO77_14020</name>
</gene>
<sequence length="111" mass="12113">MLHDATIHSLWPHTRSESEPEFVADEGWENLGRPRSAEVRLSLKFDAPTEENPALLTPAGRSFFSVAAYNNGKRGGPNDLSSQRIASEGVAVRKRDAYRCGGMTEVAVVAT</sequence>
<protein>
    <submittedName>
        <fullName evidence="1">Uncharacterized protein</fullName>
    </submittedName>
</protein>
<evidence type="ECO:0000313" key="1">
    <source>
        <dbReference type="EMBL" id="KAK7344432.1"/>
    </source>
</evidence>
<accession>A0AAN9QQT3</accession>
<reference evidence="1 2" key="1">
    <citation type="submission" date="2024-01" db="EMBL/GenBank/DDBJ databases">
        <title>The genomes of 5 underutilized Papilionoideae crops provide insights into root nodulation and disease resistanc.</title>
        <authorList>
            <person name="Jiang F."/>
        </authorList>
    </citation>
    <scope>NUCLEOTIDE SEQUENCE [LARGE SCALE GENOMIC DNA]</scope>
    <source>
        <strain evidence="1">LVBAO_FW01</strain>
        <tissue evidence="1">Leaves</tissue>
    </source>
</reference>
<dbReference type="Proteomes" id="UP001367508">
    <property type="component" value="Unassembled WGS sequence"/>
</dbReference>